<name>A0ABU3P1F5_9FIRM</name>
<evidence type="ECO:0000259" key="3">
    <source>
        <dbReference type="PROSITE" id="PS50110"/>
    </source>
</evidence>
<dbReference type="Pfam" id="PF00072">
    <property type="entry name" value="Response_reg"/>
    <property type="match status" value="1"/>
</dbReference>
<reference evidence="5 6" key="1">
    <citation type="submission" date="2023-07" db="EMBL/GenBank/DDBJ databases">
        <title>The novel representative of Negativicutes class, Anaeroselena agilis gen. nov. sp. nov.</title>
        <authorList>
            <person name="Prokofeva M.I."/>
            <person name="Elcheninov A.G."/>
            <person name="Klyukina A."/>
            <person name="Kublanov I.V."/>
            <person name="Frolov E.N."/>
            <person name="Podosokorskaya O.A."/>
        </authorList>
    </citation>
    <scope>NUCLEOTIDE SEQUENCE [LARGE SCALE GENOMIC DNA]</scope>
    <source>
        <strain evidence="5 6">4137-cl</strain>
    </source>
</reference>
<dbReference type="InterPro" id="IPR043128">
    <property type="entry name" value="Rev_trsase/Diguanyl_cyclase"/>
</dbReference>
<evidence type="ECO:0000313" key="5">
    <source>
        <dbReference type="EMBL" id="MDT8902876.1"/>
    </source>
</evidence>
<dbReference type="InterPro" id="IPR050469">
    <property type="entry name" value="Diguanylate_Cyclase"/>
</dbReference>
<keyword evidence="1" id="KW-0597">Phosphoprotein</keyword>
<dbReference type="PANTHER" id="PTHR45138">
    <property type="entry name" value="REGULATORY COMPONENTS OF SENSORY TRANSDUCTION SYSTEM"/>
    <property type="match status" value="1"/>
</dbReference>
<feature type="modified residue" description="4-aspartylphosphate" evidence="1">
    <location>
        <position position="52"/>
    </location>
</feature>
<dbReference type="SMART" id="SM00267">
    <property type="entry name" value="GGDEF"/>
    <property type="match status" value="1"/>
</dbReference>
<organism evidence="5 6">
    <name type="scientific">Anaeroselena agilis</name>
    <dbReference type="NCBI Taxonomy" id="3063788"/>
    <lineage>
        <taxon>Bacteria</taxon>
        <taxon>Bacillati</taxon>
        <taxon>Bacillota</taxon>
        <taxon>Negativicutes</taxon>
        <taxon>Acetonemataceae</taxon>
        <taxon>Anaeroselena</taxon>
    </lineage>
</organism>
<dbReference type="SUPFAM" id="SSF55073">
    <property type="entry name" value="Nucleotide cyclase"/>
    <property type="match status" value="1"/>
</dbReference>
<keyword evidence="6" id="KW-1185">Reference proteome</keyword>
<dbReference type="SUPFAM" id="SSF52172">
    <property type="entry name" value="CheY-like"/>
    <property type="match status" value="1"/>
</dbReference>
<keyword evidence="2" id="KW-0175">Coiled coil</keyword>
<proteinExistence type="predicted"/>
<dbReference type="PROSITE" id="PS50110">
    <property type="entry name" value="RESPONSE_REGULATORY"/>
    <property type="match status" value="1"/>
</dbReference>
<dbReference type="GO" id="GO:0052621">
    <property type="term" value="F:diguanylate cyclase activity"/>
    <property type="evidence" value="ECO:0007669"/>
    <property type="project" value="UniProtKB-EC"/>
</dbReference>
<comment type="caution">
    <text evidence="5">The sequence shown here is derived from an EMBL/GenBank/DDBJ whole genome shotgun (WGS) entry which is preliminary data.</text>
</comment>
<dbReference type="RefSeq" id="WP_413781345.1">
    <property type="nucleotide sequence ID" value="NZ_JAUOZS010000001.1"/>
</dbReference>
<dbReference type="EC" id="2.7.7.65" evidence="5"/>
<evidence type="ECO:0000256" key="2">
    <source>
        <dbReference type="SAM" id="Coils"/>
    </source>
</evidence>
<dbReference type="NCBIfam" id="TIGR00254">
    <property type="entry name" value="GGDEF"/>
    <property type="match status" value="1"/>
</dbReference>
<gene>
    <name evidence="5" type="ORF">Q4T40_16665</name>
</gene>
<dbReference type="InterPro" id="IPR029787">
    <property type="entry name" value="Nucleotide_cyclase"/>
</dbReference>
<dbReference type="InterPro" id="IPR000160">
    <property type="entry name" value="GGDEF_dom"/>
</dbReference>
<keyword evidence="5" id="KW-0548">Nucleotidyltransferase</keyword>
<dbReference type="InterPro" id="IPR001789">
    <property type="entry name" value="Sig_transdc_resp-reg_receiver"/>
</dbReference>
<dbReference type="SMART" id="SM00448">
    <property type="entry name" value="REC"/>
    <property type="match status" value="1"/>
</dbReference>
<dbReference type="PROSITE" id="PS50887">
    <property type="entry name" value="GGDEF"/>
    <property type="match status" value="1"/>
</dbReference>
<protein>
    <submittedName>
        <fullName evidence="5">Diguanylate cyclase</fullName>
        <ecNumber evidence="5">2.7.7.65</ecNumber>
    </submittedName>
</protein>
<dbReference type="Gene3D" id="3.40.50.2300">
    <property type="match status" value="1"/>
</dbReference>
<dbReference type="InterPro" id="IPR011006">
    <property type="entry name" value="CheY-like_superfamily"/>
</dbReference>
<sequence>MKVMIVGDEATTRAMLEPTLKKWGYEVAGAAGGEQALEALRTDSRPVIVLLDLVAPGPQSHDICARLKKEKNLNKAYVILLSPENCADESIRGLEAGADDHVAKPVDPAMLRSRLAVARRILECQHTLDTLTRELQAKNQELTRLGSLDGLTGIDSRARFDARLGEEWRRALRDETPLSLIILDLDFFKAYNETYGHQAGDECLKKIALTISATIARAGDLAARHGGEEFAVLLPNTDSLGALVVAEAIRVAVATLGIEHKASSIHRCLTVSAGTATIVPDELTTPAALVAKADQALYHAKQAGRNIVRQL</sequence>
<evidence type="ECO:0000259" key="4">
    <source>
        <dbReference type="PROSITE" id="PS50887"/>
    </source>
</evidence>
<keyword evidence="5" id="KW-0808">Transferase</keyword>
<dbReference type="CDD" id="cd01949">
    <property type="entry name" value="GGDEF"/>
    <property type="match status" value="1"/>
</dbReference>
<dbReference type="Gene3D" id="3.30.70.270">
    <property type="match status" value="1"/>
</dbReference>
<dbReference type="PANTHER" id="PTHR45138:SF9">
    <property type="entry name" value="DIGUANYLATE CYCLASE DGCM-RELATED"/>
    <property type="match status" value="1"/>
</dbReference>
<feature type="domain" description="GGDEF" evidence="4">
    <location>
        <begin position="176"/>
        <end position="311"/>
    </location>
</feature>
<evidence type="ECO:0000256" key="1">
    <source>
        <dbReference type="PROSITE-ProRule" id="PRU00169"/>
    </source>
</evidence>
<dbReference type="Proteomes" id="UP001254848">
    <property type="component" value="Unassembled WGS sequence"/>
</dbReference>
<dbReference type="Pfam" id="PF00990">
    <property type="entry name" value="GGDEF"/>
    <property type="match status" value="1"/>
</dbReference>
<accession>A0ABU3P1F5</accession>
<dbReference type="EMBL" id="JAUOZS010000001">
    <property type="protein sequence ID" value="MDT8902876.1"/>
    <property type="molecule type" value="Genomic_DNA"/>
</dbReference>
<evidence type="ECO:0000313" key="6">
    <source>
        <dbReference type="Proteomes" id="UP001254848"/>
    </source>
</evidence>
<feature type="domain" description="Response regulatory" evidence="3">
    <location>
        <begin position="2"/>
        <end position="119"/>
    </location>
</feature>
<feature type="coiled-coil region" evidence="2">
    <location>
        <begin position="121"/>
        <end position="148"/>
    </location>
</feature>